<name>A0A6C0JEC4_9ZZZZ</name>
<dbReference type="InterPro" id="IPR014819">
    <property type="entry name" value="PriCT_2"/>
</dbReference>
<keyword evidence="1" id="KW-0547">Nucleotide-binding</keyword>
<dbReference type="InterPro" id="IPR006500">
    <property type="entry name" value="Helicase_put_C_phage/plasmid"/>
</dbReference>
<dbReference type="InterPro" id="IPR027417">
    <property type="entry name" value="P-loop_NTPase"/>
</dbReference>
<dbReference type="PROSITE" id="PS51206">
    <property type="entry name" value="SF3_HELICASE_1"/>
    <property type="match status" value="1"/>
</dbReference>
<dbReference type="InterPro" id="IPR056443">
    <property type="entry name" value="AEP_C962R"/>
</dbReference>
<dbReference type="PANTHER" id="PTHR35372:SF2">
    <property type="entry name" value="SF3 HELICASE DOMAIN-CONTAINING PROTEIN"/>
    <property type="match status" value="1"/>
</dbReference>
<dbReference type="InterPro" id="IPR014818">
    <property type="entry name" value="Phage/plasmid_primase_P4_C"/>
</dbReference>
<dbReference type="PANTHER" id="PTHR35372">
    <property type="entry name" value="ATP BINDING PROTEIN-RELATED"/>
    <property type="match status" value="1"/>
</dbReference>
<dbReference type="Pfam" id="PF08706">
    <property type="entry name" value="D5_N"/>
    <property type="match status" value="1"/>
</dbReference>
<proteinExistence type="predicted"/>
<protein>
    <recommendedName>
        <fullName evidence="4">SF3 helicase domain-containing protein</fullName>
    </recommendedName>
</protein>
<keyword evidence="2" id="KW-0378">Hydrolase</keyword>
<evidence type="ECO:0000256" key="1">
    <source>
        <dbReference type="ARBA" id="ARBA00022741"/>
    </source>
</evidence>
<evidence type="ECO:0000256" key="3">
    <source>
        <dbReference type="ARBA" id="ARBA00022840"/>
    </source>
</evidence>
<dbReference type="AlphaFoldDB" id="A0A6C0JEC4"/>
<dbReference type="GO" id="GO:0005524">
    <property type="term" value="F:ATP binding"/>
    <property type="evidence" value="ECO:0007669"/>
    <property type="project" value="UniProtKB-KW"/>
</dbReference>
<evidence type="ECO:0000259" key="4">
    <source>
        <dbReference type="PROSITE" id="PS51206"/>
    </source>
</evidence>
<sequence length="963" mass="112412">MKLVIYIIHIYYSTQMSRSSPLQQFLKEHTYKKDKDSRIQHTHTRIRDDKYSVKGGAYYIVGADLDKFYRLYHEHVFLNGNKEFLTESQIQSTKTDVNVFGPILLDFDFKHPQGTTKRLINEEHIISLVSLYLEKLQKYFEFSEDAPFPIYVMQKPNINIITNSDGTQKIKDGLHIVIGLQMSHAHQIALREDVKKDVALLFDDIPLDNEWDDILDMSITSGSTNWMVYGSCKPGNEVYRLTKLYNVFYSSENPSDPFGIQTEDHESFTNNVENFTKMSAQYEKHVRLILKESVASMLISDTGSKRRPNNNIRVIDDDEVISIQNICTKEQLFNLVNRLVEREKAKYNNYIVKETHDYTMILPDEYSENYELWLKTGMALRNTSDKLFLTWMAFSAKSDKFSCSDIPTYYEKWRRFDTGLHCLSSRSITYWAKQHWDEVSKSGGVNEYKKIRDSSLDHYIDQSIKNKGQDYDLAMVLYIWFKDNYVNVSYNKNIWYEYNGHRWVELEAGVNLLKNLSEEIHNIYQVRMFDSVNTMQVTDRDEPEYKAIEKKVLDLTNLCQRLRSHTHKANIFKEAKLLFYDKDFYKRMDTNDYLLCFKNGVYDFKNKEFRNGHPEDYITKSTNIDYIPYNDVLSHHSEVKRELEIFMEQLYSDKDLRTFMWALLSTFLIGGNINQKMYMFIGKGSNGKSMITSILQNMMGEYCGQLVESYLVNKRQGIGSATPEIMSLMGTRLAIVNEPSKNQTINDGVMKELTGGTDMITGRKLYGDTVSFIPKFTPMVCTNNLYQVNSNDNGTWRRINKIDHTSSFKELKDYNASDSPDDIKGFNMFVVDKSIEDSKIKSKIWPRIMMSMLVELAKENMGIIVPCDAVIASSDAYRQQEDHLSAFITERVVANEGKKVKKGELQTEFPLWYRDTYGKRPPKITELYDAMDAKFGKYTNRGWKNVTIQYEDDEEDEAEMGAF</sequence>
<dbReference type="InterPro" id="IPR051620">
    <property type="entry name" value="ORF904-like_C"/>
</dbReference>
<accession>A0A6C0JEC4</accession>
<dbReference type="SMART" id="SM00885">
    <property type="entry name" value="D5_N"/>
    <property type="match status" value="1"/>
</dbReference>
<keyword evidence="3" id="KW-0067">ATP-binding</keyword>
<dbReference type="GO" id="GO:0016817">
    <property type="term" value="F:hydrolase activity, acting on acid anhydrides"/>
    <property type="evidence" value="ECO:0007669"/>
    <property type="project" value="InterPro"/>
</dbReference>
<feature type="domain" description="SF3 helicase" evidence="4">
    <location>
        <begin position="655"/>
        <end position="817"/>
    </location>
</feature>
<evidence type="ECO:0000256" key="2">
    <source>
        <dbReference type="ARBA" id="ARBA00022801"/>
    </source>
</evidence>
<dbReference type="EMBL" id="MN740365">
    <property type="protein sequence ID" value="QHU02847.1"/>
    <property type="molecule type" value="Genomic_DNA"/>
</dbReference>
<dbReference type="Pfam" id="PF23162">
    <property type="entry name" value="AEP_C962R"/>
    <property type="match status" value="1"/>
</dbReference>
<dbReference type="NCBIfam" id="TIGR01613">
    <property type="entry name" value="primase_Cterm"/>
    <property type="match status" value="1"/>
</dbReference>
<dbReference type="InterPro" id="IPR014015">
    <property type="entry name" value="Helicase_SF3_DNA-vir"/>
</dbReference>
<organism evidence="5">
    <name type="scientific">viral metagenome</name>
    <dbReference type="NCBI Taxonomy" id="1070528"/>
    <lineage>
        <taxon>unclassified sequences</taxon>
        <taxon>metagenomes</taxon>
        <taxon>organismal metagenomes</taxon>
    </lineage>
</organism>
<evidence type="ECO:0000313" key="5">
    <source>
        <dbReference type="EMBL" id="QHU02847.1"/>
    </source>
</evidence>
<dbReference type="Gene3D" id="3.40.50.300">
    <property type="entry name" value="P-loop containing nucleotide triphosphate hydrolases"/>
    <property type="match status" value="1"/>
</dbReference>
<dbReference type="Pfam" id="PF08707">
    <property type="entry name" value="PriCT_2"/>
    <property type="match status" value="1"/>
</dbReference>
<reference evidence="5" key="1">
    <citation type="journal article" date="2020" name="Nature">
        <title>Giant virus diversity and host interactions through global metagenomics.</title>
        <authorList>
            <person name="Schulz F."/>
            <person name="Roux S."/>
            <person name="Paez-Espino D."/>
            <person name="Jungbluth S."/>
            <person name="Walsh D.A."/>
            <person name="Denef V.J."/>
            <person name="McMahon K.D."/>
            <person name="Konstantinidis K.T."/>
            <person name="Eloe-Fadrosh E.A."/>
            <person name="Kyrpides N.C."/>
            <person name="Woyke T."/>
        </authorList>
    </citation>
    <scope>NUCLEOTIDE SEQUENCE</scope>
    <source>
        <strain evidence="5">GVMAG-M-3300025880-76</strain>
    </source>
</reference>
<dbReference type="SUPFAM" id="SSF52540">
    <property type="entry name" value="P-loop containing nucleoside triphosphate hydrolases"/>
    <property type="match status" value="1"/>
</dbReference>